<dbReference type="OMA" id="HMSANIP"/>
<dbReference type="InterPro" id="IPR000477">
    <property type="entry name" value="RT_dom"/>
</dbReference>
<dbReference type="Ensembl" id="ENSSAUT00010011950.1">
    <property type="protein sequence ID" value="ENSSAUP00010011238.1"/>
    <property type="gene ID" value="ENSSAUG00010005429.1"/>
</dbReference>
<dbReference type="InterPro" id="IPR005135">
    <property type="entry name" value="Endo/exonuclease/phosphatase"/>
</dbReference>
<dbReference type="CDD" id="cd01650">
    <property type="entry name" value="RT_nLTR_like"/>
    <property type="match status" value="1"/>
</dbReference>
<evidence type="ECO:0000259" key="1">
    <source>
        <dbReference type="PROSITE" id="PS50878"/>
    </source>
</evidence>
<proteinExistence type="predicted"/>
<dbReference type="InterPro" id="IPR043502">
    <property type="entry name" value="DNA/RNA_pol_sf"/>
</dbReference>
<dbReference type="PANTHER" id="PTHR31635">
    <property type="entry name" value="REVERSE TRANSCRIPTASE DOMAIN-CONTAINING PROTEIN-RELATED"/>
    <property type="match status" value="1"/>
</dbReference>
<dbReference type="CDD" id="cd09076">
    <property type="entry name" value="L1-EN"/>
    <property type="match status" value="1"/>
</dbReference>
<dbReference type="GO" id="GO:0003824">
    <property type="term" value="F:catalytic activity"/>
    <property type="evidence" value="ECO:0007669"/>
    <property type="project" value="InterPro"/>
</dbReference>
<dbReference type="Gene3D" id="3.60.10.10">
    <property type="entry name" value="Endonuclease/exonuclease/phosphatase"/>
    <property type="match status" value="1"/>
</dbReference>
<sequence>MDKSKQKNILDIQITSWNVRGMRQLAKLKQVLNRIKNLNSKIVFLQETHMITSDIHSLSKRWPGQVFQASHSTYARGVVILIHKSIPFQIINTTQDPYGRYIIVQGNIVSQKINLINVYGPNEDNPSFFEKLFLTVSALEGLYIFGGDFNCVLDPVLDRSTQIDMTHAQTRKTLINYMEDLRLVEIWRSQNLNKREYSCYSSSYKTHSRIDYFLISRELMSNVKNSWYNSIVISDHASVSMEINLGKFERCSRWRLQVYLLQDPSFVKFVESCIDKYFETNTNETTASIRWEAFKAYIRGEMISYKRSKTKRYNQELHSLENQIKKAETEFYNDNDPVKLHNISVMRASYDKLTTDKVAESLMWIKQTYYDQGEKAGKLLAWRVKKIQAERTINSIKSNSGNLIMDPVEINNTFRNFYKLLYKSECTENREAQKTFLDQLQFPTISEDEKITLDGPLTTKELDEAIGDISSSKAPGPDGLPIEFYKTFKRQLLRPLLDMYEESFMKGILPDSLRLAIITLILKPNKPPTECSSYRPISLMGCDIKILCKTLSRRLDKYLAQLIIDDQQGFIQNRQGYHNIRRVLNILYEKYDAKDTALLSVDASQAFDRIEWGYLFEVLPRFGLGKTFLKWLQLLDTNPTVEILTNNTISKPFSLQRSTRQGCPLSPLLFTLAIEPLAMAVRVHKSLSGITIGKVDHRISLYADDIIFFLTNLKNSIPSLMRLIETFGGISGYKINNSKSVLMFLNKEERHSPIIDTPFMTTTEGFRYLGVKITPELSEIISINYDPLVDDVTELLNRWSNLPISMMGRINLIKMSVLPKFLYYFQTLPLPLSNKFYDKLNKLLGQFIWNNRKARLRLNLLYLPYERGGLQLPNLRWYYMASQLTAASCYFCTAAPPAWVNIEQESVPDLPLKLYIYSSDIKTLKKHTKNPFLKNTISIWHAAHKHVGDMPALSQFTPIWGNAQFTPGKKDGGFRLWNVKGIQKMMDLYKDGVLLSFDQLCLRYQIPKKHFFKYLQLKSYMSKKSEQIMCIPPLSKLEEVTLVNLGRKGHVSRYYNILVANSPESARDKLNAWKLDIKEDIDETEWNNACLRAQTQTINTRFKLLQYKWLMRMYITPVRLHHMSANIPDVCSKCLTEKGTLFHCQWECVKIQDFWKDVLKCLSDLFNTRVPLNAGLCLLGIYPKNFKQTLKQTKLLDFGLLQARRAISLCWKSMEAPSLRMWIKELSHCVGLERLTYIAKGKRKDFAKLWEPYMNIIKDGRGGPT</sequence>
<dbReference type="SUPFAM" id="SSF56219">
    <property type="entry name" value="DNase I-like"/>
    <property type="match status" value="1"/>
</dbReference>
<reference evidence="2" key="3">
    <citation type="submission" date="2025-09" db="UniProtKB">
        <authorList>
            <consortium name="Ensembl"/>
        </authorList>
    </citation>
    <scope>IDENTIFICATION</scope>
</reference>
<dbReference type="GeneTree" id="ENSGT01150000286925"/>
<dbReference type="AlphaFoldDB" id="A0A671UBK4"/>
<accession>A0A671UBK4</accession>
<reference evidence="2" key="1">
    <citation type="submission" date="2021-04" db="EMBL/GenBank/DDBJ databases">
        <authorList>
            <consortium name="Wellcome Sanger Institute Data Sharing"/>
        </authorList>
    </citation>
    <scope>NUCLEOTIDE SEQUENCE [LARGE SCALE GENOMIC DNA]</scope>
</reference>
<dbReference type="InParanoid" id="A0A671UBK4"/>
<dbReference type="InterPro" id="IPR036691">
    <property type="entry name" value="Endo/exonu/phosph_ase_sf"/>
</dbReference>
<dbReference type="PROSITE" id="PS50878">
    <property type="entry name" value="RT_POL"/>
    <property type="match status" value="1"/>
</dbReference>
<dbReference type="SUPFAM" id="SSF56672">
    <property type="entry name" value="DNA/RNA polymerases"/>
    <property type="match status" value="1"/>
</dbReference>
<dbReference type="Pfam" id="PF00078">
    <property type="entry name" value="RVT_1"/>
    <property type="match status" value="1"/>
</dbReference>
<keyword evidence="3" id="KW-1185">Reference proteome</keyword>
<feature type="domain" description="Reverse transcriptase" evidence="1">
    <location>
        <begin position="502"/>
        <end position="773"/>
    </location>
</feature>
<name>A0A671UBK4_SPAAU</name>
<organism evidence="2 3">
    <name type="scientific">Sparus aurata</name>
    <name type="common">Gilthead sea bream</name>
    <dbReference type="NCBI Taxonomy" id="8175"/>
    <lineage>
        <taxon>Eukaryota</taxon>
        <taxon>Metazoa</taxon>
        <taxon>Chordata</taxon>
        <taxon>Craniata</taxon>
        <taxon>Vertebrata</taxon>
        <taxon>Euteleostomi</taxon>
        <taxon>Actinopterygii</taxon>
        <taxon>Neopterygii</taxon>
        <taxon>Teleostei</taxon>
        <taxon>Neoteleostei</taxon>
        <taxon>Acanthomorphata</taxon>
        <taxon>Eupercaria</taxon>
        <taxon>Spariformes</taxon>
        <taxon>Sparidae</taxon>
        <taxon>Sparus</taxon>
    </lineage>
</organism>
<dbReference type="Proteomes" id="UP000472265">
    <property type="component" value="Chromosome 2"/>
</dbReference>
<protein>
    <recommendedName>
        <fullName evidence="1">Reverse transcriptase domain-containing protein</fullName>
    </recommendedName>
</protein>
<dbReference type="Pfam" id="PF03372">
    <property type="entry name" value="Exo_endo_phos"/>
    <property type="match status" value="1"/>
</dbReference>
<dbReference type="PANTHER" id="PTHR31635:SF196">
    <property type="entry name" value="REVERSE TRANSCRIPTASE DOMAIN-CONTAINING PROTEIN-RELATED"/>
    <property type="match status" value="1"/>
</dbReference>
<reference evidence="2" key="2">
    <citation type="submission" date="2025-08" db="UniProtKB">
        <authorList>
            <consortium name="Ensembl"/>
        </authorList>
    </citation>
    <scope>IDENTIFICATION</scope>
</reference>
<evidence type="ECO:0000313" key="2">
    <source>
        <dbReference type="Ensembl" id="ENSSAUP00010011238.1"/>
    </source>
</evidence>
<evidence type="ECO:0000313" key="3">
    <source>
        <dbReference type="Proteomes" id="UP000472265"/>
    </source>
</evidence>